<reference evidence="1" key="1">
    <citation type="journal article" date="2020" name="bioRxiv">
        <title>Comparative genomics of Chlamydomonas.</title>
        <authorList>
            <person name="Craig R.J."/>
            <person name="Hasan A.R."/>
            <person name="Ness R.W."/>
            <person name="Keightley P.D."/>
        </authorList>
    </citation>
    <scope>NUCLEOTIDE SEQUENCE</scope>
    <source>
        <strain evidence="1">SAG 7.73</strain>
    </source>
</reference>
<comment type="caution">
    <text evidence="1">The sequence shown here is derived from an EMBL/GenBank/DDBJ whole genome shotgun (WGS) entry which is preliminary data.</text>
</comment>
<evidence type="ECO:0000313" key="2">
    <source>
        <dbReference type="Proteomes" id="UP000650467"/>
    </source>
</evidence>
<organism evidence="1 2">
    <name type="scientific">Chlamydomonas incerta</name>
    <dbReference type="NCBI Taxonomy" id="51695"/>
    <lineage>
        <taxon>Eukaryota</taxon>
        <taxon>Viridiplantae</taxon>
        <taxon>Chlorophyta</taxon>
        <taxon>core chlorophytes</taxon>
        <taxon>Chlorophyceae</taxon>
        <taxon>CS clade</taxon>
        <taxon>Chlamydomonadales</taxon>
        <taxon>Chlamydomonadaceae</taxon>
        <taxon>Chlamydomonas</taxon>
    </lineage>
</organism>
<name>A0A836B020_CHLIN</name>
<gene>
    <name evidence="1" type="ORF">HXX76_002124</name>
</gene>
<dbReference type="AlphaFoldDB" id="A0A836B020"/>
<dbReference type="EMBL" id="JAEHOC010000003">
    <property type="protein sequence ID" value="KAG2443780.1"/>
    <property type="molecule type" value="Genomic_DNA"/>
</dbReference>
<evidence type="ECO:0008006" key="3">
    <source>
        <dbReference type="Google" id="ProtNLM"/>
    </source>
</evidence>
<sequence>MAAINDPKNYSALSKEAQSAVRVDLASTVLNLRYKNTITGNLTNQQWERVASQICTQHGLRDFGAKDAQNRFNKDSNQARDRYNKLKAKGSLKNVADTPFFLPVYNKFLEVCPDGHTFWVGVANPVNSLEPGAAPQVGAPAAATPAPTPATPVPGGTAAPDVGAAAAATVAAPQAAAAVTVAAQPVADQPQRAKRPRHGAGRVADLDAIVKDLAKENKERAAKQDGLIGNVVVAVHAIVSIAQQQLAVQRADLQLRAAQAGVPLAAILPGAQQPADPAVGQQ</sequence>
<evidence type="ECO:0000313" key="1">
    <source>
        <dbReference type="EMBL" id="KAG2443780.1"/>
    </source>
</evidence>
<proteinExistence type="predicted"/>
<dbReference type="Proteomes" id="UP000650467">
    <property type="component" value="Unassembled WGS sequence"/>
</dbReference>
<protein>
    <recommendedName>
        <fullName evidence="3">Myb/SANT-like domain-containing protein</fullName>
    </recommendedName>
</protein>
<keyword evidence="2" id="KW-1185">Reference proteome</keyword>
<accession>A0A836B020</accession>